<organism evidence="2 3">
    <name type="scientific">Melanomma pulvis-pyrius CBS 109.77</name>
    <dbReference type="NCBI Taxonomy" id="1314802"/>
    <lineage>
        <taxon>Eukaryota</taxon>
        <taxon>Fungi</taxon>
        <taxon>Dikarya</taxon>
        <taxon>Ascomycota</taxon>
        <taxon>Pezizomycotina</taxon>
        <taxon>Dothideomycetes</taxon>
        <taxon>Pleosporomycetidae</taxon>
        <taxon>Pleosporales</taxon>
        <taxon>Melanommataceae</taxon>
        <taxon>Melanomma</taxon>
    </lineage>
</organism>
<dbReference type="EMBL" id="MU001885">
    <property type="protein sequence ID" value="KAF2794624.1"/>
    <property type="molecule type" value="Genomic_DNA"/>
</dbReference>
<gene>
    <name evidence="2" type="ORF">K505DRAFT_303733</name>
</gene>
<name>A0A6A6XER9_9PLEO</name>
<evidence type="ECO:0000313" key="3">
    <source>
        <dbReference type="Proteomes" id="UP000799757"/>
    </source>
</evidence>
<sequence length="317" mass="35735">MASVYDSSQISAFLDHIQLPQKYHPANNPVHDLAFLSALHIHTISTIPYENLSLHYSPTHIISIDPQLVFQKVVGEKRGRGGYCMEVSIMFNHVLRGLGFTAYTAGVRIRMRDGGVPSGEFVGWRHIVNIVTLPSGAKYMLDVGFGGDGATKPLPMIHGHALHNLGTQEIRLVHDHIPLQTYRTDATKLWIYQYRNGPSLAWNSFYAFAEFEFFHDDFEVMNWYTGCSPESFQKMIPIVVKFLRRGKEGGGEGEEEVFGKRMLVHGVVKENLGGKTQVVRECVSEGERVAALEEWFAIRLSEEERMGILGHFTELKG</sequence>
<proteinExistence type="inferred from homology"/>
<dbReference type="OrthoDB" id="10260017at2759"/>
<evidence type="ECO:0000256" key="1">
    <source>
        <dbReference type="ARBA" id="ARBA00006547"/>
    </source>
</evidence>
<protein>
    <submittedName>
        <fullName evidence="2">Cysteine proteinase</fullName>
    </submittedName>
</protein>
<evidence type="ECO:0000313" key="2">
    <source>
        <dbReference type="EMBL" id="KAF2794624.1"/>
    </source>
</evidence>
<dbReference type="Pfam" id="PF00797">
    <property type="entry name" value="Acetyltransf_2"/>
    <property type="match status" value="1"/>
</dbReference>
<dbReference type="PANTHER" id="PTHR11786">
    <property type="entry name" value="N-HYDROXYARYLAMINE O-ACETYLTRANSFERASE"/>
    <property type="match status" value="1"/>
</dbReference>
<dbReference type="Gene3D" id="3.30.2140.20">
    <property type="match status" value="1"/>
</dbReference>
<comment type="similarity">
    <text evidence="1">Belongs to the arylamine N-acetyltransferase family.</text>
</comment>
<dbReference type="GO" id="GO:0016407">
    <property type="term" value="F:acetyltransferase activity"/>
    <property type="evidence" value="ECO:0007669"/>
    <property type="project" value="InterPro"/>
</dbReference>
<dbReference type="InterPro" id="IPR001447">
    <property type="entry name" value="Arylamine_N-AcTrfase"/>
</dbReference>
<dbReference type="InterPro" id="IPR053710">
    <property type="entry name" value="Arylamine_NAT_domain_sf"/>
</dbReference>
<dbReference type="SUPFAM" id="SSF54001">
    <property type="entry name" value="Cysteine proteinases"/>
    <property type="match status" value="1"/>
</dbReference>
<dbReference type="PANTHER" id="PTHR11786:SF0">
    <property type="entry name" value="ARYLAMINE N-ACETYLTRANSFERASE 4-RELATED"/>
    <property type="match status" value="1"/>
</dbReference>
<reference evidence="2" key="1">
    <citation type="journal article" date="2020" name="Stud. Mycol.">
        <title>101 Dothideomycetes genomes: a test case for predicting lifestyles and emergence of pathogens.</title>
        <authorList>
            <person name="Haridas S."/>
            <person name="Albert R."/>
            <person name="Binder M."/>
            <person name="Bloem J."/>
            <person name="Labutti K."/>
            <person name="Salamov A."/>
            <person name="Andreopoulos B."/>
            <person name="Baker S."/>
            <person name="Barry K."/>
            <person name="Bills G."/>
            <person name="Bluhm B."/>
            <person name="Cannon C."/>
            <person name="Castanera R."/>
            <person name="Culley D."/>
            <person name="Daum C."/>
            <person name="Ezra D."/>
            <person name="Gonzalez J."/>
            <person name="Henrissat B."/>
            <person name="Kuo A."/>
            <person name="Liang C."/>
            <person name="Lipzen A."/>
            <person name="Lutzoni F."/>
            <person name="Magnuson J."/>
            <person name="Mondo S."/>
            <person name="Nolan M."/>
            <person name="Ohm R."/>
            <person name="Pangilinan J."/>
            <person name="Park H.-J."/>
            <person name="Ramirez L."/>
            <person name="Alfaro M."/>
            <person name="Sun H."/>
            <person name="Tritt A."/>
            <person name="Yoshinaga Y."/>
            <person name="Zwiers L.-H."/>
            <person name="Turgeon B."/>
            <person name="Goodwin S."/>
            <person name="Spatafora J."/>
            <person name="Crous P."/>
            <person name="Grigoriev I."/>
        </authorList>
    </citation>
    <scope>NUCLEOTIDE SEQUENCE</scope>
    <source>
        <strain evidence="2">CBS 109.77</strain>
    </source>
</reference>
<keyword evidence="3" id="KW-1185">Reference proteome</keyword>
<dbReference type="InterPro" id="IPR038765">
    <property type="entry name" value="Papain-like_cys_pep_sf"/>
</dbReference>
<dbReference type="Proteomes" id="UP000799757">
    <property type="component" value="Unassembled WGS sequence"/>
</dbReference>
<accession>A0A6A6XER9</accession>
<dbReference type="AlphaFoldDB" id="A0A6A6XER9"/>